<organism evidence="2 3">
    <name type="scientific">Colletotrichum tanaceti</name>
    <dbReference type="NCBI Taxonomy" id="1306861"/>
    <lineage>
        <taxon>Eukaryota</taxon>
        <taxon>Fungi</taxon>
        <taxon>Dikarya</taxon>
        <taxon>Ascomycota</taxon>
        <taxon>Pezizomycotina</taxon>
        <taxon>Sordariomycetes</taxon>
        <taxon>Hypocreomycetidae</taxon>
        <taxon>Glomerellales</taxon>
        <taxon>Glomerellaceae</taxon>
        <taxon>Colletotrichum</taxon>
        <taxon>Colletotrichum destructivum species complex</taxon>
    </lineage>
</organism>
<dbReference type="CDD" id="cd12108">
    <property type="entry name" value="Hr-like"/>
    <property type="match status" value="1"/>
</dbReference>
<evidence type="ECO:0000259" key="1">
    <source>
        <dbReference type="Pfam" id="PF01814"/>
    </source>
</evidence>
<dbReference type="OrthoDB" id="58416at2759"/>
<dbReference type="Proteomes" id="UP000310108">
    <property type="component" value="Unassembled WGS sequence"/>
</dbReference>
<name>A0A4U6XNY3_9PEZI</name>
<dbReference type="InterPro" id="IPR012312">
    <property type="entry name" value="Hemerythrin-like"/>
</dbReference>
<dbReference type="InterPro" id="IPR053206">
    <property type="entry name" value="Dimeric_xanthone_biosynth"/>
</dbReference>
<evidence type="ECO:0000313" key="2">
    <source>
        <dbReference type="EMBL" id="TKW57452.1"/>
    </source>
</evidence>
<dbReference type="Gene3D" id="1.20.120.520">
    <property type="entry name" value="nmb1532 protein domain like"/>
    <property type="match status" value="1"/>
</dbReference>
<protein>
    <recommendedName>
        <fullName evidence="1">Hemerythrin-like domain-containing protein</fullName>
    </recommendedName>
</protein>
<gene>
    <name evidence="2" type="ORF">CTA1_8515</name>
</gene>
<dbReference type="AlphaFoldDB" id="A0A4U6XNY3"/>
<dbReference type="PANTHER" id="PTHR38048">
    <property type="entry name" value="EXPRESSED PROTEIN"/>
    <property type="match status" value="1"/>
</dbReference>
<dbReference type="EMBL" id="PJEX01000042">
    <property type="protein sequence ID" value="TKW57452.1"/>
    <property type="molecule type" value="Genomic_DNA"/>
</dbReference>
<feature type="domain" description="Hemerythrin-like" evidence="1">
    <location>
        <begin position="68"/>
        <end position="187"/>
    </location>
</feature>
<accession>A0A4U6XNY3</accession>
<evidence type="ECO:0000313" key="3">
    <source>
        <dbReference type="Proteomes" id="UP000310108"/>
    </source>
</evidence>
<sequence length="237" mass="26054">MLIEDRAICLDSITPSRSQRQQRPQPPSNMAFYADHPYALIPTPAFQNSQNEKETSEPDMFVRVASEMALVHNMAIRGLNSIYLQAPHVPAAESRAFLRYVLAWHDLLHVHHSGEEADLFPAIEAMAGQAGLMDGNVSQHEEFRDGLAAFKAYVDACASGREQLDGARLVALIDGFGGPLARHLGDEIPSILGLRLFGADKMAGLEQKFAEEGEKNMVSRPPPSRRLTAMPGLLVVR</sequence>
<dbReference type="STRING" id="1306861.A0A4U6XNY3"/>
<keyword evidence="3" id="KW-1185">Reference proteome</keyword>
<comment type="caution">
    <text evidence="2">The sequence shown here is derived from an EMBL/GenBank/DDBJ whole genome shotgun (WGS) entry which is preliminary data.</text>
</comment>
<proteinExistence type="predicted"/>
<dbReference type="PANTHER" id="PTHR38048:SF2">
    <property type="entry name" value="HEMERYTHRIN-LIKE DOMAIN-CONTAINING PROTEIN"/>
    <property type="match status" value="1"/>
</dbReference>
<reference evidence="2 3" key="1">
    <citation type="journal article" date="2019" name="PLoS ONE">
        <title>Comparative genome analysis indicates high evolutionary potential of pathogenicity genes in Colletotrichum tanaceti.</title>
        <authorList>
            <person name="Lelwala R.V."/>
            <person name="Korhonen P.K."/>
            <person name="Young N.D."/>
            <person name="Scott J.B."/>
            <person name="Ades P.A."/>
            <person name="Gasser R.B."/>
            <person name="Taylor P.W.J."/>
        </authorList>
    </citation>
    <scope>NUCLEOTIDE SEQUENCE [LARGE SCALE GENOMIC DNA]</scope>
    <source>
        <strain evidence="2">BRIP57314</strain>
    </source>
</reference>
<dbReference type="Pfam" id="PF01814">
    <property type="entry name" value="Hemerythrin"/>
    <property type="match status" value="1"/>
</dbReference>